<dbReference type="OrthoDB" id="9796962at2"/>
<reference evidence="3 4" key="1">
    <citation type="submission" date="2019-07" db="EMBL/GenBank/DDBJ databases">
        <title>Whole genome shotgun sequence of Skermanella aerolata NBRC 106429.</title>
        <authorList>
            <person name="Hosoyama A."/>
            <person name="Uohara A."/>
            <person name="Ohji S."/>
            <person name="Ichikawa N."/>
        </authorList>
    </citation>
    <scope>NUCLEOTIDE SEQUENCE [LARGE SCALE GENOMIC DNA]</scope>
    <source>
        <strain evidence="3 4">NBRC 106429</strain>
    </source>
</reference>
<dbReference type="InterPro" id="IPR038507">
    <property type="entry name" value="YcnI-like_sf"/>
</dbReference>
<proteinExistence type="predicted"/>
<dbReference type="AlphaFoldDB" id="A0A512E1P7"/>
<protein>
    <recommendedName>
        <fullName evidence="2">YncI copper-binding domain-containing protein</fullName>
    </recommendedName>
</protein>
<accession>A0A512E1P7</accession>
<feature type="compositionally biased region" description="Basic residues" evidence="1">
    <location>
        <begin position="174"/>
        <end position="190"/>
    </location>
</feature>
<evidence type="ECO:0000259" key="2">
    <source>
        <dbReference type="Pfam" id="PF07987"/>
    </source>
</evidence>
<evidence type="ECO:0000313" key="4">
    <source>
        <dbReference type="Proteomes" id="UP000321523"/>
    </source>
</evidence>
<feature type="region of interest" description="Disordered" evidence="1">
    <location>
        <begin position="161"/>
        <end position="190"/>
    </location>
</feature>
<keyword evidence="4" id="KW-1185">Reference proteome</keyword>
<evidence type="ECO:0000256" key="1">
    <source>
        <dbReference type="SAM" id="MobiDB-lite"/>
    </source>
</evidence>
<feature type="domain" description="YncI copper-binding" evidence="2">
    <location>
        <begin position="83"/>
        <end position="151"/>
    </location>
</feature>
<comment type="caution">
    <text evidence="3">The sequence shown here is derived from an EMBL/GenBank/DDBJ whole genome shotgun (WGS) entry which is preliminary data.</text>
</comment>
<sequence>MIGGRCGIALLAFALPILPAMVVAHPYIVGSEVEPGEHFEGKLVLTHDCNNQPTVEVVLRMPREATHIEADSPKGWKSSVDPAKGEIVWQGGPTPDRMELGVSFEVPQVAEGTKLYIPVVQRCTGGEVQRWVEMPDAEKKQEDLGFPAAFVIVGKKADLPEGEEAADEAAAGGGHKHHHHGHHGDKKPSQ</sequence>
<dbReference type="InterPro" id="IPR012533">
    <property type="entry name" value="YcnI-copper_dom"/>
</dbReference>
<evidence type="ECO:0000313" key="3">
    <source>
        <dbReference type="EMBL" id="GEO42663.1"/>
    </source>
</evidence>
<dbReference type="Pfam" id="PF07987">
    <property type="entry name" value="DUF1775"/>
    <property type="match status" value="1"/>
</dbReference>
<dbReference type="EMBL" id="BJYZ01000047">
    <property type="protein sequence ID" value="GEO42663.1"/>
    <property type="molecule type" value="Genomic_DNA"/>
</dbReference>
<gene>
    <name evidence="3" type="ORF">SAE02_68110</name>
</gene>
<organism evidence="3 4">
    <name type="scientific">Skermanella aerolata</name>
    <dbReference type="NCBI Taxonomy" id="393310"/>
    <lineage>
        <taxon>Bacteria</taxon>
        <taxon>Pseudomonadati</taxon>
        <taxon>Pseudomonadota</taxon>
        <taxon>Alphaproteobacteria</taxon>
        <taxon>Rhodospirillales</taxon>
        <taxon>Azospirillaceae</taxon>
        <taxon>Skermanella</taxon>
    </lineage>
</organism>
<dbReference type="Proteomes" id="UP000321523">
    <property type="component" value="Unassembled WGS sequence"/>
</dbReference>
<dbReference type="Gene3D" id="2.60.40.2230">
    <property type="entry name" value="Uncharacterised protein YcnI-like PF07987, DUF1775"/>
    <property type="match status" value="1"/>
</dbReference>
<name>A0A512E1P7_9PROT</name>